<feature type="compositionally biased region" description="Polar residues" evidence="1">
    <location>
        <begin position="58"/>
        <end position="92"/>
    </location>
</feature>
<protein>
    <submittedName>
        <fullName evidence="2">Uncharacterized protein</fullName>
    </submittedName>
</protein>
<feature type="region of interest" description="Disordered" evidence="1">
    <location>
        <begin position="1"/>
        <end position="20"/>
    </location>
</feature>
<dbReference type="AlphaFoldDB" id="A0AAX6GFM2"/>
<gene>
    <name evidence="2" type="ORF">M6B38_126660</name>
</gene>
<accession>A0AAX6GFM2</accession>
<reference evidence="2" key="2">
    <citation type="submission" date="2023-04" db="EMBL/GenBank/DDBJ databases">
        <authorList>
            <person name="Bruccoleri R.E."/>
            <person name="Oakeley E.J."/>
            <person name="Faust A.-M."/>
            <person name="Dessus-Babus S."/>
            <person name="Altorfer M."/>
            <person name="Burckhardt D."/>
            <person name="Oertli M."/>
            <person name="Naumann U."/>
            <person name="Petersen F."/>
            <person name="Wong J."/>
        </authorList>
    </citation>
    <scope>NUCLEOTIDE SEQUENCE</scope>
    <source>
        <strain evidence="2">GSM-AAB239-AS_SAM_17_03QT</strain>
        <tissue evidence="2">Leaf</tissue>
    </source>
</reference>
<organism evidence="2 3">
    <name type="scientific">Iris pallida</name>
    <name type="common">Sweet iris</name>
    <dbReference type="NCBI Taxonomy" id="29817"/>
    <lineage>
        <taxon>Eukaryota</taxon>
        <taxon>Viridiplantae</taxon>
        <taxon>Streptophyta</taxon>
        <taxon>Embryophyta</taxon>
        <taxon>Tracheophyta</taxon>
        <taxon>Spermatophyta</taxon>
        <taxon>Magnoliopsida</taxon>
        <taxon>Liliopsida</taxon>
        <taxon>Asparagales</taxon>
        <taxon>Iridaceae</taxon>
        <taxon>Iridoideae</taxon>
        <taxon>Irideae</taxon>
        <taxon>Iris</taxon>
    </lineage>
</organism>
<feature type="region of interest" description="Disordered" evidence="1">
    <location>
        <begin position="115"/>
        <end position="146"/>
    </location>
</feature>
<proteinExistence type="predicted"/>
<sequence>MPRPVPLHSSLSTTTLRPEQQTTTRFYHHCNHRHHSQYTIPCLSVCVHHRYHRVRTRASVSNPSYSTELQDTNRTPSPTETLKSRQASTSRRPTLPPPCLPGAALHSCATFSAAQIQAVEPPQPDPRRESPRSSLSPAPVEICRAR</sequence>
<reference evidence="2" key="1">
    <citation type="journal article" date="2023" name="GigaByte">
        <title>Genome assembly of the bearded iris, Iris pallida Lam.</title>
        <authorList>
            <person name="Bruccoleri R.E."/>
            <person name="Oakeley E.J."/>
            <person name="Faust A.M.E."/>
            <person name="Altorfer M."/>
            <person name="Dessus-Babus S."/>
            <person name="Burckhardt D."/>
            <person name="Oertli M."/>
            <person name="Naumann U."/>
            <person name="Petersen F."/>
            <person name="Wong J."/>
        </authorList>
    </citation>
    <scope>NUCLEOTIDE SEQUENCE</scope>
    <source>
        <strain evidence="2">GSM-AAB239-AS_SAM_17_03QT</strain>
    </source>
</reference>
<feature type="region of interest" description="Disordered" evidence="1">
    <location>
        <begin position="56"/>
        <end position="101"/>
    </location>
</feature>
<dbReference type="Proteomes" id="UP001140949">
    <property type="component" value="Unassembled WGS sequence"/>
</dbReference>
<keyword evidence="3" id="KW-1185">Reference proteome</keyword>
<evidence type="ECO:0000256" key="1">
    <source>
        <dbReference type="SAM" id="MobiDB-lite"/>
    </source>
</evidence>
<name>A0AAX6GFM2_IRIPA</name>
<comment type="caution">
    <text evidence="2">The sequence shown here is derived from an EMBL/GenBank/DDBJ whole genome shotgun (WGS) entry which is preliminary data.</text>
</comment>
<dbReference type="EMBL" id="JANAVB010020198">
    <property type="protein sequence ID" value="KAJ6827510.1"/>
    <property type="molecule type" value="Genomic_DNA"/>
</dbReference>
<evidence type="ECO:0000313" key="3">
    <source>
        <dbReference type="Proteomes" id="UP001140949"/>
    </source>
</evidence>
<evidence type="ECO:0000313" key="2">
    <source>
        <dbReference type="EMBL" id="KAJ6827510.1"/>
    </source>
</evidence>